<organism evidence="1 2">
    <name type="scientific">Lagenidium giganteum</name>
    <dbReference type="NCBI Taxonomy" id="4803"/>
    <lineage>
        <taxon>Eukaryota</taxon>
        <taxon>Sar</taxon>
        <taxon>Stramenopiles</taxon>
        <taxon>Oomycota</taxon>
        <taxon>Peronosporomycetes</taxon>
        <taxon>Pythiales</taxon>
        <taxon>Pythiaceae</taxon>
    </lineage>
</organism>
<evidence type="ECO:0000313" key="1">
    <source>
        <dbReference type="EMBL" id="DAZ95421.1"/>
    </source>
</evidence>
<sequence>MARATAAPWNLFANAARPQVIPQAPLYLNSFRESFEFSLESMRLAEEPIGMQLLNRNARRPKKVSHRCCCCDRWPCTSH</sequence>
<accession>A0AAV2YPL6</accession>
<dbReference type="AlphaFoldDB" id="A0AAV2YPL6"/>
<proteinExistence type="predicted"/>
<reference evidence="1" key="2">
    <citation type="journal article" date="2023" name="Microbiol Resour">
        <title>Decontamination and Annotation of the Draft Genome Sequence of the Oomycete Lagenidium giganteum ARSEF 373.</title>
        <authorList>
            <person name="Morgan W.R."/>
            <person name="Tartar A."/>
        </authorList>
    </citation>
    <scope>NUCLEOTIDE SEQUENCE</scope>
    <source>
        <strain evidence="1">ARSEF 373</strain>
    </source>
</reference>
<protein>
    <submittedName>
        <fullName evidence="1">Uncharacterized protein</fullName>
    </submittedName>
</protein>
<gene>
    <name evidence="1" type="ORF">N0F65_006311</name>
</gene>
<reference evidence="1" key="1">
    <citation type="submission" date="2022-11" db="EMBL/GenBank/DDBJ databases">
        <authorList>
            <person name="Morgan W.R."/>
            <person name="Tartar A."/>
        </authorList>
    </citation>
    <scope>NUCLEOTIDE SEQUENCE</scope>
    <source>
        <strain evidence="1">ARSEF 373</strain>
    </source>
</reference>
<comment type="caution">
    <text evidence="1">The sequence shown here is derived from an EMBL/GenBank/DDBJ whole genome shotgun (WGS) entry which is preliminary data.</text>
</comment>
<dbReference type="Proteomes" id="UP001146120">
    <property type="component" value="Unassembled WGS sequence"/>
</dbReference>
<dbReference type="EMBL" id="DAKRPA010000205">
    <property type="protein sequence ID" value="DAZ95421.1"/>
    <property type="molecule type" value="Genomic_DNA"/>
</dbReference>
<keyword evidence="2" id="KW-1185">Reference proteome</keyword>
<name>A0AAV2YPL6_9STRA</name>
<evidence type="ECO:0000313" key="2">
    <source>
        <dbReference type="Proteomes" id="UP001146120"/>
    </source>
</evidence>